<dbReference type="GO" id="GO:0051015">
    <property type="term" value="F:actin filament binding"/>
    <property type="evidence" value="ECO:0007669"/>
    <property type="project" value="UniProtKB-ARBA"/>
</dbReference>
<dbReference type="EMBL" id="LT558136">
    <property type="protein sequence ID" value="SAM86065.1"/>
    <property type="molecule type" value="Genomic_DNA"/>
</dbReference>
<reference evidence="12" key="1">
    <citation type="submission" date="2016-04" db="EMBL/GenBank/DDBJ databases">
        <authorList>
            <person name="Guldener U."/>
            <person name="Guldener U."/>
        </authorList>
    </citation>
    <scope>NUCLEOTIDE SEQUENCE [LARGE SCALE GENOMIC DNA]</scope>
    <source>
        <strain evidence="12">UB2112</strain>
    </source>
</reference>
<reference evidence="10" key="2">
    <citation type="submission" date="2016-04" db="EMBL/GenBank/DDBJ databases">
        <authorList>
            <person name="Evans L.H."/>
            <person name="Alamgir A."/>
            <person name="Owens N."/>
            <person name="Weber N.D."/>
            <person name="Virtaneva K."/>
            <person name="Barbian K."/>
            <person name="Babar A."/>
            <person name="Rosenke K."/>
        </authorList>
    </citation>
    <scope>NUCLEOTIDE SEQUENCE</scope>
    <source>
        <strain evidence="10">UB2112</strain>
    </source>
</reference>
<dbReference type="PRINTS" id="PR00192">
    <property type="entry name" value="FACTINCAPB"/>
</dbReference>
<comment type="subunit">
    <text evidence="8">Heterodimer of an alpha and a beta subunit.</text>
</comment>
<dbReference type="GO" id="GO:0000902">
    <property type="term" value="P:cell morphogenesis"/>
    <property type="evidence" value="ECO:0007669"/>
    <property type="project" value="TreeGrafter"/>
</dbReference>
<dbReference type="SUPFAM" id="SSF90096">
    <property type="entry name" value="Subunits of heterodimeric actin filament capping protein Capz"/>
    <property type="match status" value="1"/>
</dbReference>
<evidence type="ECO:0000313" key="10">
    <source>
        <dbReference type="EMBL" id="SAM86065.1"/>
    </source>
</evidence>
<evidence type="ECO:0000256" key="3">
    <source>
        <dbReference type="ARBA" id="ARBA00021859"/>
    </source>
</evidence>
<dbReference type="GO" id="GO:0051016">
    <property type="term" value="P:barbed-end actin filament capping"/>
    <property type="evidence" value="ECO:0007669"/>
    <property type="project" value="UniProtKB-UniRule"/>
</dbReference>
<dbReference type="FunFam" id="1.20.58.570:FF:000001">
    <property type="entry name" value="F-actin-capping protein subunit beta"/>
    <property type="match status" value="1"/>
</dbReference>
<comment type="subcellular location">
    <subcellularLocation>
        <location evidence="1 8">Cytoplasm</location>
        <location evidence="1 8">Cytoskeleton</location>
    </subcellularLocation>
</comment>
<dbReference type="EMBL" id="ULHB01000015">
    <property type="protein sequence ID" value="SYW76164.1"/>
    <property type="molecule type" value="Genomic_DNA"/>
</dbReference>
<evidence type="ECO:0000256" key="2">
    <source>
        <dbReference type="ARBA" id="ARBA00006039"/>
    </source>
</evidence>
<comment type="function">
    <text evidence="8">F-actin-capping proteins bind in a Ca(2+)-independent manner to the fast growing ends of actin filaments (barbed end) thereby blocking the exchange of subunits at these ends. Unlike other capping proteins (such as gelsolin and severin), these proteins do not sever actin filaments.</text>
</comment>
<dbReference type="Gene3D" id="3.90.1150.210">
    <property type="entry name" value="F-actin capping protein, beta subunit"/>
    <property type="match status" value="1"/>
</dbReference>
<dbReference type="Proteomes" id="UP000179920">
    <property type="component" value="Chromosome XX"/>
</dbReference>
<evidence type="ECO:0000256" key="6">
    <source>
        <dbReference type="ARBA" id="ARBA00023203"/>
    </source>
</evidence>
<gene>
    <name evidence="11" type="ORF">UBRO2_01235</name>
    <name evidence="10" type="ORF">UBRO_08001</name>
</gene>
<dbReference type="InterPro" id="IPR037282">
    <property type="entry name" value="CapZ_alpha/beta"/>
</dbReference>
<evidence type="ECO:0000256" key="8">
    <source>
        <dbReference type="RuleBase" id="RU365078"/>
    </source>
</evidence>
<dbReference type="InterPro" id="IPR001698">
    <property type="entry name" value="CAPZB"/>
</dbReference>
<sequence length="322" mass="35285">MTDPLDLSLDLLRRLPPSKVEQNLESIVKLIPSYADDLYSSVDQPLKVKLDNSKHGAGREFLSCDYNKDGDSWRSWISDTYHPPISPDADDTPDGERGTRPSAPLRSLELKANDAFETYAKLYYDNALSSVYLWDLDSDPSSLPNATVGGAQAPSTFAGVVLLKKSIGQDSGNGISGAWDSIHVFEATERASGASKSSSTGNGASASYKLTSTVMLSLIRRDQGEEDPAELTPSSTKVGTVEIAGSLTRQSEADYALPAFVSHVSNVGRMIEDMEAKMRNQLQEVYFGKTRDVVSHLRSTQSLEKERKARDLQKELMGLWKK</sequence>
<evidence type="ECO:0000313" key="11">
    <source>
        <dbReference type="EMBL" id="SYW76164.1"/>
    </source>
</evidence>
<evidence type="ECO:0000256" key="7">
    <source>
        <dbReference type="ARBA" id="ARBA00023212"/>
    </source>
</evidence>
<organism evidence="10 12">
    <name type="scientific">Ustilago bromivora</name>
    <dbReference type="NCBI Taxonomy" id="307758"/>
    <lineage>
        <taxon>Eukaryota</taxon>
        <taxon>Fungi</taxon>
        <taxon>Dikarya</taxon>
        <taxon>Basidiomycota</taxon>
        <taxon>Ustilaginomycotina</taxon>
        <taxon>Ustilaginomycetes</taxon>
        <taxon>Ustilaginales</taxon>
        <taxon>Ustilaginaceae</taxon>
        <taxon>Ustilago</taxon>
    </lineage>
</organism>
<evidence type="ECO:0000313" key="13">
    <source>
        <dbReference type="Proteomes" id="UP000658997"/>
    </source>
</evidence>
<proteinExistence type="inferred from homology"/>
<comment type="similarity">
    <text evidence="2 8">Belongs to the F-actin-capping protein beta subunit family.</text>
</comment>
<evidence type="ECO:0000313" key="12">
    <source>
        <dbReference type="Proteomes" id="UP000179920"/>
    </source>
</evidence>
<dbReference type="Proteomes" id="UP000658997">
    <property type="component" value="Unassembled WGS sequence"/>
</dbReference>
<dbReference type="InterPro" id="IPR042276">
    <property type="entry name" value="CapZ_alpha/beta_2"/>
</dbReference>
<evidence type="ECO:0000256" key="5">
    <source>
        <dbReference type="ARBA" id="ARBA00022490"/>
    </source>
</evidence>
<dbReference type="GO" id="GO:0008290">
    <property type="term" value="C:F-actin capping protein complex"/>
    <property type="evidence" value="ECO:0007669"/>
    <property type="project" value="UniProtKB-UniRule"/>
</dbReference>
<reference evidence="11" key="3">
    <citation type="submission" date="2018-08" db="EMBL/GenBank/DDBJ databases">
        <authorList>
            <person name="Guldener U."/>
        </authorList>
    </citation>
    <scope>NUCLEOTIDE SEQUENCE</scope>
    <source>
        <strain evidence="11">UB2</strain>
    </source>
</reference>
<dbReference type="InterPro" id="IPR043175">
    <property type="entry name" value="CAPZB_N"/>
</dbReference>
<keyword evidence="4 8" id="KW-0117">Actin capping</keyword>
<keyword evidence="5 8" id="KW-0963">Cytoplasm</keyword>
<evidence type="ECO:0000256" key="4">
    <source>
        <dbReference type="ARBA" id="ARBA00022467"/>
    </source>
</evidence>
<dbReference type="AlphaFoldDB" id="A0A1K0HFG1"/>
<dbReference type="OrthoDB" id="9979678at2759"/>
<protein>
    <recommendedName>
        <fullName evidence="3 8">F-actin-capping protein subunit beta</fullName>
    </recommendedName>
</protein>
<keyword evidence="13" id="KW-1185">Reference proteome</keyword>
<keyword evidence="7 8" id="KW-0206">Cytoskeleton</keyword>
<keyword evidence="6 8" id="KW-0009">Actin-binding</keyword>
<evidence type="ECO:0000256" key="9">
    <source>
        <dbReference type="SAM" id="MobiDB-lite"/>
    </source>
</evidence>
<dbReference type="Pfam" id="PF01115">
    <property type="entry name" value="F_actin_cap_B"/>
    <property type="match status" value="1"/>
</dbReference>
<dbReference type="Gene3D" id="1.20.58.570">
    <property type="match status" value="1"/>
</dbReference>
<name>A0A1K0HFG1_9BASI</name>
<dbReference type="PANTHER" id="PTHR10619">
    <property type="entry name" value="F-ACTIN-CAPPING PROTEIN SUBUNIT BETA"/>
    <property type="match status" value="1"/>
</dbReference>
<dbReference type="PANTHER" id="PTHR10619:SF0">
    <property type="entry name" value="F-ACTIN-CAPPING PROTEIN SUBUNIT BETA ISOFORMS 1 AND 2"/>
    <property type="match status" value="1"/>
</dbReference>
<feature type="region of interest" description="Disordered" evidence="9">
    <location>
        <begin position="84"/>
        <end position="104"/>
    </location>
</feature>
<evidence type="ECO:0000256" key="1">
    <source>
        <dbReference type="ARBA" id="ARBA00004245"/>
    </source>
</evidence>
<accession>A0A1K0HFG1</accession>